<reference evidence="7" key="3">
    <citation type="submission" date="2016-06" db="UniProtKB">
        <authorList>
            <consortium name="WormBaseParasite"/>
        </authorList>
    </citation>
    <scope>IDENTIFICATION</scope>
</reference>
<feature type="transmembrane region" description="Helical" evidence="3">
    <location>
        <begin position="1030"/>
        <end position="1049"/>
    </location>
</feature>
<dbReference type="GO" id="GO:0008061">
    <property type="term" value="F:chitin binding"/>
    <property type="evidence" value="ECO:0007669"/>
    <property type="project" value="InterPro"/>
</dbReference>
<feature type="transmembrane region" description="Helical" evidence="3">
    <location>
        <begin position="974"/>
        <end position="998"/>
    </location>
</feature>
<accession>A0A183CGZ6</accession>
<organism evidence="6 7">
    <name type="scientific">Globodera pallida</name>
    <name type="common">Potato cyst nematode worm</name>
    <name type="synonym">Heterodera pallida</name>
    <dbReference type="NCBI Taxonomy" id="36090"/>
    <lineage>
        <taxon>Eukaryota</taxon>
        <taxon>Metazoa</taxon>
        <taxon>Ecdysozoa</taxon>
        <taxon>Nematoda</taxon>
        <taxon>Chromadorea</taxon>
        <taxon>Rhabditida</taxon>
        <taxon>Tylenchina</taxon>
        <taxon>Tylenchomorpha</taxon>
        <taxon>Tylenchoidea</taxon>
        <taxon>Heteroderidae</taxon>
        <taxon>Heteroderinae</taxon>
        <taxon>Globodera</taxon>
    </lineage>
</organism>
<dbReference type="InterPro" id="IPR001223">
    <property type="entry name" value="Glyco_hydro18_cat"/>
</dbReference>
<evidence type="ECO:0000259" key="5">
    <source>
        <dbReference type="PROSITE" id="PS51910"/>
    </source>
</evidence>
<dbReference type="PANTHER" id="PTHR43630:SF1">
    <property type="entry name" value="POLY-BETA-1,6-N-ACETYL-D-GLUCOSAMINE SYNTHASE"/>
    <property type="match status" value="1"/>
</dbReference>
<dbReference type="Pfam" id="PF00704">
    <property type="entry name" value="Glyco_hydro_18"/>
    <property type="match status" value="1"/>
</dbReference>
<dbReference type="CDD" id="cd06549">
    <property type="entry name" value="GH18_trifunctional"/>
    <property type="match status" value="1"/>
</dbReference>
<dbReference type="PROSITE" id="PS51677">
    <property type="entry name" value="NODB"/>
    <property type="match status" value="1"/>
</dbReference>
<sequence>MERPIFFDASGRRNRWTMRAFFALILVIVLAAGAFAMTLVRVPTPGPLAMSIEHPQPRSLKQQANRLRHSFASWLPRGKAHASSAPLSVGFYVPWDDASRASLRRHVGELDWVVPSLYTVTGPQHRIAAAPDPQFDTILASATRRPKVLPMVQNATGDNWDSAGAAALLRDPRARAAFLDDLQHSLAARKADGAVFDFEELPTASQRDYLALLRDAHTRFAAAKMSIAVTVPAQDDDWNMKAYAAVADKLILMDYDEHAPATDAGPIASQAWFVRQMNAALTQVPADRLIVGIANYGYNWTAPGKADPLSIEEAWLIAHDSDATVTFDKASGNQSFAYEDNGVSHTVWMADATTAWNQLRAANIKGLAGVALWRLGSEDSNFWKALAAAHSGKIPDLRRIEAVGDVDVEGSGEILRITSTPSTGARTILQNPQGLIVDETFQSLPTPYVVTRTGYMPGKVALTFDDGPDADWTPKILDVLKAKHVTGTFFMIGENAMEEPFLVRRVVDEGNEIGSHTFTHPNLALASARGTRIELNATQRLLEAYTGRSVRLFRAPYFGDAEPTTADELIPALTAQRAGYTNVGLHVDPNDWQRPGVDAIVDTTLREVEAGNYEQSGQVILLHDGGGDRSQTLAALPRIIDALKARGYQFVPVSQLAGLSRDQVMPEVQGADLVAVRTDVGIFLVFAMIGFALKWLFFAAIALGIARALVLAALAVNGNRRKNRPVAPAIDPGRFVSVLIPAYNEAKVIENSIRRVLASEQVHVEVIVLDDGSQDGTSDVVRAAFSAEPRVRLLTLENGGKARALNQGLTLARGDIVIALDADTQFEPLTIARLARWFEDAEIGAIAGNAKVGNRVNLVTRWQSVEYVTSQNLERRALASLDAIMVVPGAVGAWRKAALDDVGGYPVDTLAEDQDLTIAIQRKGWRVGYDIDAVAWTEAPESFGALAKQRFRWAFGTLQCLWKHRAILRTRKPAGLALVGVPQAWVFQIAFAMISPLIDAALVASVLGTALRVWQHGWAQTESDVIRMGIYWIAFTGIDFLCGWVAYALEKRETRYPGLLLLAQRFVYRQLMYWVVIRAVANALRGPWVGWGKLERSGRVEAQAVAGPEAAAEKRMPVAAE</sequence>
<dbReference type="InterPro" id="IPR029044">
    <property type="entry name" value="Nucleotide-diphossugar_trans"/>
</dbReference>
<keyword evidence="3" id="KW-1133">Transmembrane helix</keyword>
<dbReference type="Gene3D" id="3.20.20.370">
    <property type="entry name" value="Glycoside hydrolase/deacetylase"/>
    <property type="match status" value="1"/>
</dbReference>
<dbReference type="CDD" id="cd10962">
    <property type="entry name" value="CE4_GT2-like"/>
    <property type="match status" value="1"/>
</dbReference>
<dbReference type="GO" id="GO:0016810">
    <property type="term" value="F:hydrolase activity, acting on carbon-nitrogen (but not peptide) bonds"/>
    <property type="evidence" value="ECO:0007669"/>
    <property type="project" value="InterPro"/>
</dbReference>
<evidence type="ECO:0000256" key="2">
    <source>
        <dbReference type="ARBA" id="ARBA00022679"/>
    </source>
</evidence>
<dbReference type="Proteomes" id="UP000050741">
    <property type="component" value="Unassembled WGS sequence"/>
</dbReference>
<dbReference type="InterPro" id="IPR029070">
    <property type="entry name" value="Chitinase_insertion_sf"/>
</dbReference>
<dbReference type="SUPFAM" id="SSF53448">
    <property type="entry name" value="Nucleotide-diphospho-sugar transferases"/>
    <property type="match status" value="1"/>
</dbReference>
<name>A0A183CGZ6_GLOPA</name>
<keyword evidence="1" id="KW-0328">Glycosyltransferase</keyword>
<dbReference type="InterPro" id="IPR011583">
    <property type="entry name" value="Chitinase_II/V-like_cat"/>
</dbReference>
<dbReference type="SUPFAM" id="SSF88713">
    <property type="entry name" value="Glycoside hydrolase/deacetylase"/>
    <property type="match status" value="1"/>
</dbReference>
<keyword evidence="3" id="KW-0812">Transmembrane</keyword>
<dbReference type="CDD" id="cd06423">
    <property type="entry name" value="CESA_like"/>
    <property type="match status" value="1"/>
</dbReference>
<feature type="transmembrane region" description="Helical" evidence="3">
    <location>
        <begin position="683"/>
        <end position="716"/>
    </location>
</feature>
<evidence type="ECO:0000256" key="1">
    <source>
        <dbReference type="ARBA" id="ARBA00022676"/>
    </source>
</evidence>
<protein>
    <submittedName>
        <fullName evidence="7">NodB homology domain-containing protein</fullName>
    </submittedName>
</protein>
<dbReference type="GO" id="GO:0005975">
    <property type="term" value="P:carbohydrate metabolic process"/>
    <property type="evidence" value="ECO:0007669"/>
    <property type="project" value="InterPro"/>
</dbReference>
<evidence type="ECO:0000259" key="4">
    <source>
        <dbReference type="PROSITE" id="PS51677"/>
    </source>
</evidence>
<keyword evidence="6" id="KW-1185">Reference proteome</keyword>
<keyword evidence="3" id="KW-0472">Membrane</keyword>
<dbReference type="Pfam" id="PF13641">
    <property type="entry name" value="Glyco_tranf_2_3"/>
    <property type="match status" value="1"/>
</dbReference>
<keyword evidence="2" id="KW-0808">Transferase</keyword>
<dbReference type="GO" id="GO:0016757">
    <property type="term" value="F:glycosyltransferase activity"/>
    <property type="evidence" value="ECO:0007669"/>
    <property type="project" value="UniProtKB-KW"/>
</dbReference>
<dbReference type="Gene3D" id="3.10.50.10">
    <property type="match status" value="1"/>
</dbReference>
<dbReference type="Gene3D" id="3.20.20.80">
    <property type="entry name" value="Glycosidases"/>
    <property type="match status" value="1"/>
</dbReference>
<evidence type="ECO:0000313" key="7">
    <source>
        <dbReference type="WBParaSite" id="GPLIN_001215200"/>
    </source>
</evidence>
<dbReference type="InterPro" id="IPR011330">
    <property type="entry name" value="Glyco_hydro/deAcase_b/a-brl"/>
</dbReference>
<dbReference type="InterPro" id="IPR002509">
    <property type="entry name" value="NODB_dom"/>
</dbReference>
<dbReference type="PROSITE" id="PS51910">
    <property type="entry name" value="GH18_2"/>
    <property type="match status" value="1"/>
</dbReference>
<evidence type="ECO:0000256" key="3">
    <source>
        <dbReference type="SAM" id="Phobius"/>
    </source>
</evidence>
<dbReference type="InterPro" id="IPR017853">
    <property type="entry name" value="GH"/>
</dbReference>
<proteinExistence type="predicted"/>
<feature type="domain" description="NodB homology" evidence="4">
    <location>
        <begin position="458"/>
        <end position="651"/>
    </location>
</feature>
<reference evidence="6" key="1">
    <citation type="submission" date="2013-12" db="EMBL/GenBank/DDBJ databases">
        <authorList>
            <person name="Aslett M."/>
        </authorList>
    </citation>
    <scope>NUCLEOTIDE SEQUENCE [LARGE SCALE GENOMIC DNA]</scope>
    <source>
        <strain evidence="6">Lindley</strain>
    </source>
</reference>
<dbReference type="WBParaSite" id="GPLIN_001215200">
    <property type="protein sequence ID" value="GPLIN_001215200"/>
    <property type="gene ID" value="GPLIN_001215200"/>
</dbReference>
<dbReference type="Gene3D" id="3.90.550.10">
    <property type="entry name" value="Spore Coat Polysaccharide Biosynthesis Protein SpsA, Chain A"/>
    <property type="match status" value="1"/>
</dbReference>
<dbReference type="PANTHER" id="PTHR43630">
    <property type="entry name" value="POLY-BETA-1,6-N-ACETYL-D-GLUCOSAMINE SYNTHASE"/>
    <property type="match status" value="1"/>
</dbReference>
<evidence type="ECO:0000313" key="6">
    <source>
        <dbReference type="Proteomes" id="UP000050741"/>
    </source>
</evidence>
<reference evidence="6" key="2">
    <citation type="submission" date="2014-05" db="EMBL/GenBank/DDBJ databases">
        <title>The genome and life-stage specific transcriptomes of Globodera pallida elucidate key aspects of plant parasitism by a cyst nematode.</title>
        <authorList>
            <person name="Cotton J.A."/>
            <person name="Lilley C.J."/>
            <person name="Jones L.M."/>
            <person name="Kikuchi T."/>
            <person name="Reid A.J."/>
            <person name="Thorpe P."/>
            <person name="Tsai I.J."/>
            <person name="Beasley H."/>
            <person name="Blok V."/>
            <person name="Cock P.J.A."/>
            <person name="Van den Akker S.E."/>
            <person name="Holroyd N."/>
            <person name="Hunt M."/>
            <person name="Mantelin S."/>
            <person name="Naghra H."/>
            <person name="Pain A."/>
            <person name="Palomares-Rius J.E."/>
            <person name="Zarowiecki M."/>
            <person name="Berriman M."/>
            <person name="Jones J.T."/>
            <person name="Urwin P.E."/>
        </authorList>
    </citation>
    <scope>NUCLEOTIDE SEQUENCE [LARGE SCALE GENOMIC DNA]</scope>
    <source>
        <strain evidence="6">Lindley</strain>
    </source>
</reference>
<dbReference type="Pfam" id="PF01522">
    <property type="entry name" value="Polysacc_deac_1"/>
    <property type="match status" value="1"/>
</dbReference>
<dbReference type="AlphaFoldDB" id="A0A183CGZ6"/>
<feature type="domain" description="GH18" evidence="5">
    <location>
        <begin position="86"/>
        <end position="393"/>
    </location>
</feature>
<dbReference type="SUPFAM" id="SSF51445">
    <property type="entry name" value="(Trans)glycosidases"/>
    <property type="match status" value="1"/>
</dbReference>
<dbReference type="SMART" id="SM00636">
    <property type="entry name" value="Glyco_18"/>
    <property type="match status" value="1"/>
</dbReference>